<feature type="compositionally biased region" description="Low complexity" evidence="2">
    <location>
        <begin position="185"/>
        <end position="198"/>
    </location>
</feature>
<dbReference type="SUPFAM" id="SSF53254">
    <property type="entry name" value="Phosphoglycerate mutase-like"/>
    <property type="match status" value="1"/>
</dbReference>
<dbReference type="SMART" id="SM00855">
    <property type="entry name" value="PGAM"/>
    <property type="match status" value="1"/>
</dbReference>
<sequence>MDDLFTTVLGPEYMPEIFVNAEDFVMSSFIAVVVMLALSVTVVKGFSSRKQAISTEDPQHVFPVKGQSKTLQEVIPNISSKPGQLIYLVRHGQTDMNKRGCLQGRGVNADLNVHGQFQAMTAGKFLSSLGSTDQDVFLCSSTLSRAKQTAQAISTFLPTSRDEVAIMRKSVKNALSAYGGSEVQSAPVSSYPSSPTSSDEQIPSYEDFEELSWGIMEGKSWKEEPYRTMLQEVKKQWDSGNLDASILGGESQLQVRKRSLQALDTVLSKGHKHNIIVSHGRTIRVMLNSLIGKTLEKVPNTAIYIIQYNPQEKKFCLVKPGC</sequence>
<dbReference type="AlphaFoldDB" id="A0A7S2UWM8"/>
<dbReference type="GO" id="GO:0016791">
    <property type="term" value="F:phosphatase activity"/>
    <property type="evidence" value="ECO:0007669"/>
    <property type="project" value="TreeGrafter"/>
</dbReference>
<evidence type="ECO:0000313" key="4">
    <source>
        <dbReference type="EMBL" id="CAD9859670.1"/>
    </source>
</evidence>
<keyword evidence="3" id="KW-0472">Membrane</keyword>
<reference evidence="4" key="1">
    <citation type="submission" date="2021-01" db="EMBL/GenBank/DDBJ databases">
        <authorList>
            <person name="Corre E."/>
            <person name="Pelletier E."/>
            <person name="Niang G."/>
            <person name="Scheremetjew M."/>
            <person name="Finn R."/>
            <person name="Kale V."/>
            <person name="Holt S."/>
            <person name="Cochrane G."/>
            <person name="Meng A."/>
            <person name="Brown T."/>
            <person name="Cohen L."/>
        </authorList>
    </citation>
    <scope>NUCLEOTIDE SEQUENCE</scope>
    <source>
        <strain evidence="4">CCMP1661</strain>
    </source>
</reference>
<keyword evidence="3" id="KW-1133">Transmembrane helix</keyword>
<evidence type="ECO:0000256" key="2">
    <source>
        <dbReference type="SAM" id="MobiDB-lite"/>
    </source>
</evidence>
<feature type="binding site" evidence="1">
    <location>
        <position position="145"/>
    </location>
    <ligand>
        <name>substrate</name>
    </ligand>
</feature>
<dbReference type="InterPro" id="IPR013078">
    <property type="entry name" value="His_Pase_superF_clade-1"/>
</dbReference>
<evidence type="ECO:0000256" key="1">
    <source>
        <dbReference type="PIRSR" id="PIRSR613078-2"/>
    </source>
</evidence>
<accession>A0A7S2UWM8</accession>
<dbReference type="InterPro" id="IPR001345">
    <property type="entry name" value="PG/BPGM_mutase_AS"/>
</dbReference>
<dbReference type="Gene3D" id="3.40.50.1240">
    <property type="entry name" value="Phosphoglycerate mutase-like"/>
    <property type="match status" value="1"/>
</dbReference>
<dbReference type="CDD" id="cd07067">
    <property type="entry name" value="HP_PGM_like"/>
    <property type="match status" value="1"/>
</dbReference>
<feature type="region of interest" description="Disordered" evidence="2">
    <location>
        <begin position="183"/>
        <end position="202"/>
    </location>
</feature>
<protein>
    <recommendedName>
        <fullName evidence="5">Phosphoglycerate mutase</fullName>
    </recommendedName>
</protein>
<dbReference type="InterPro" id="IPR050275">
    <property type="entry name" value="PGM_Phosphatase"/>
</dbReference>
<keyword evidence="3" id="KW-0812">Transmembrane</keyword>
<dbReference type="InterPro" id="IPR029033">
    <property type="entry name" value="His_PPase_superfam"/>
</dbReference>
<evidence type="ECO:0000256" key="3">
    <source>
        <dbReference type="SAM" id="Phobius"/>
    </source>
</evidence>
<dbReference type="PANTHER" id="PTHR48100">
    <property type="entry name" value="BROAD-SPECIFICITY PHOSPHATASE YOR283W-RELATED"/>
    <property type="match status" value="1"/>
</dbReference>
<gene>
    <name evidence="4" type="ORF">FJAP1339_LOCUS2189</name>
</gene>
<dbReference type="PROSITE" id="PS00175">
    <property type="entry name" value="PG_MUTASE"/>
    <property type="match status" value="1"/>
</dbReference>
<organism evidence="4">
    <name type="scientific">Fibrocapsa japonica</name>
    <dbReference type="NCBI Taxonomy" id="94617"/>
    <lineage>
        <taxon>Eukaryota</taxon>
        <taxon>Sar</taxon>
        <taxon>Stramenopiles</taxon>
        <taxon>Ochrophyta</taxon>
        <taxon>Raphidophyceae</taxon>
        <taxon>Chattonellales</taxon>
        <taxon>Chattonellaceae</taxon>
        <taxon>Fibrocapsa</taxon>
    </lineage>
</organism>
<name>A0A7S2UWM8_9STRA</name>
<dbReference type="EMBL" id="HBHR01004572">
    <property type="protein sequence ID" value="CAD9859670.1"/>
    <property type="molecule type" value="Transcribed_RNA"/>
</dbReference>
<evidence type="ECO:0008006" key="5">
    <source>
        <dbReference type="Google" id="ProtNLM"/>
    </source>
</evidence>
<feature type="binding site" evidence="1">
    <location>
        <begin position="90"/>
        <end position="97"/>
    </location>
    <ligand>
        <name>substrate</name>
    </ligand>
</feature>
<feature type="transmembrane region" description="Helical" evidence="3">
    <location>
        <begin position="24"/>
        <end position="43"/>
    </location>
</feature>
<proteinExistence type="predicted"/>
<dbReference type="Pfam" id="PF00300">
    <property type="entry name" value="His_Phos_1"/>
    <property type="match status" value="2"/>
</dbReference>